<gene>
    <name evidence="2" type="ORF">CDAR_112501</name>
</gene>
<evidence type="ECO:0000256" key="1">
    <source>
        <dbReference type="SAM" id="MobiDB-lite"/>
    </source>
</evidence>
<name>A0AAV4Q153_9ARAC</name>
<dbReference type="EMBL" id="BPLQ01003666">
    <property type="protein sequence ID" value="GIY02256.1"/>
    <property type="molecule type" value="Genomic_DNA"/>
</dbReference>
<organism evidence="2 3">
    <name type="scientific">Caerostris darwini</name>
    <dbReference type="NCBI Taxonomy" id="1538125"/>
    <lineage>
        <taxon>Eukaryota</taxon>
        <taxon>Metazoa</taxon>
        <taxon>Ecdysozoa</taxon>
        <taxon>Arthropoda</taxon>
        <taxon>Chelicerata</taxon>
        <taxon>Arachnida</taxon>
        <taxon>Araneae</taxon>
        <taxon>Araneomorphae</taxon>
        <taxon>Entelegynae</taxon>
        <taxon>Araneoidea</taxon>
        <taxon>Araneidae</taxon>
        <taxon>Caerostris</taxon>
    </lineage>
</organism>
<comment type="caution">
    <text evidence="2">The sequence shown here is derived from an EMBL/GenBank/DDBJ whole genome shotgun (WGS) entry which is preliminary data.</text>
</comment>
<sequence>MGVDINNECAKTSEINKSINKEFKVIHLNHECDCIPSRYATHILPPTIPPPRTPIHQPKQPNVSDAIKNDNPRCSSSPANNDIHFPAVANSSR</sequence>
<keyword evidence="3" id="KW-1185">Reference proteome</keyword>
<evidence type="ECO:0000313" key="3">
    <source>
        <dbReference type="Proteomes" id="UP001054837"/>
    </source>
</evidence>
<dbReference type="Proteomes" id="UP001054837">
    <property type="component" value="Unassembled WGS sequence"/>
</dbReference>
<dbReference type="AlphaFoldDB" id="A0AAV4Q153"/>
<proteinExistence type="predicted"/>
<protein>
    <submittedName>
        <fullName evidence="2">Uncharacterized protein</fullName>
    </submittedName>
</protein>
<reference evidence="2 3" key="1">
    <citation type="submission" date="2021-06" db="EMBL/GenBank/DDBJ databases">
        <title>Caerostris darwini draft genome.</title>
        <authorList>
            <person name="Kono N."/>
            <person name="Arakawa K."/>
        </authorList>
    </citation>
    <scope>NUCLEOTIDE SEQUENCE [LARGE SCALE GENOMIC DNA]</scope>
</reference>
<evidence type="ECO:0000313" key="2">
    <source>
        <dbReference type="EMBL" id="GIY02256.1"/>
    </source>
</evidence>
<feature type="region of interest" description="Disordered" evidence="1">
    <location>
        <begin position="46"/>
        <end position="93"/>
    </location>
</feature>
<accession>A0AAV4Q153</accession>